<dbReference type="EMBL" id="DNZF01000042">
    <property type="protein sequence ID" value="HBK52700.1"/>
    <property type="molecule type" value="Genomic_DNA"/>
</dbReference>
<gene>
    <name evidence="1" type="ORF">DDZ44_02010</name>
</gene>
<keyword evidence="1" id="KW-0282">Flagellum</keyword>
<dbReference type="InterPro" id="IPR013367">
    <property type="entry name" value="Flagellar_put"/>
</dbReference>
<dbReference type="AlphaFoldDB" id="A0A354YTP6"/>
<organism evidence="1 2">
    <name type="scientific">Syntrophomonas wolfei</name>
    <dbReference type="NCBI Taxonomy" id="863"/>
    <lineage>
        <taxon>Bacteria</taxon>
        <taxon>Bacillati</taxon>
        <taxon>Bacillota</taxon>
        <taxon>Clostridia</taxon>
        <taxon>Eubacteriales</taxon>
        <taxon>Syntrophomonadaceae</taxon>
        <taxon>Syntrophomonas</taxon>
    </lineage>
</organism>
<keyword evidence="1" id="KW-0969">Cilium</keyword>
<evidence type="ECO:0000313" key="1">
    <source>
        <dbReference type="EMBL" id="HBK52700.1"/>
    </source>
</evidence>
<dbReference type="Pfam" id="PF12611">
    <property type="entry name" value="Flagellar_put"/>
    <property type="match status" value="1"/>
</dbReference>
<keyword evidence="1" id="KW-0966">Cell projection</keyword>
<dbReference type="NCBIfam" id="TIGR02530">
    <property type="entry name" value="flg_new"/>
    <property type="match status" value="1"/>
</dbReference>
<accession>A0A354YTP6</accession>
<proteinExistence type="predicted"/>
<reference evidence="1 2" key="1">
    <citation type="journal article" date="2018" name="Nat. Biotechnol.">
        <title>A standardized bacterial taxonomy based on genome phylogeny substantially revises the tree of life.</title>
        <authorList>
            <person name="Parks D.H."/>
            <person name="Chuvochina M."/>
            <person name="Waite D.W."/>
            <person name="Rinke C."/>
            <person name="Skarshewski A."/>
            <person name="Chaumeil P.A."/>
            <person name="Hugenholtz P."/>
        </authorList>
    </citation>
    <scope>NUCLEOTIDE SEQUENCE [LARGE SCALE GENOMIC DNA]</scope>
    <source>
        <strain evidence="1">UBA10948</strain>
    </source>
</reference>
<sequence>MQPAPSKQDKAVKSPAGSSFNQVLTQKLAGELKFSQHARERLQSRNIELSGVDMNNIQNAVNKAREKGARDSLILMQDLALVVSIKNNTVITAVDGQHLKENIFTNIDSAVIV</sequence>
<dbReference type="STRING" id="378794.GCA_001570625_01328"/>
<comment type="caution">
    <text evidence="1">The sequence shown here is derived from an EMBL/GenBank/DDBJ whole genome shotgun (WGS) entry which is preliminary data.</text>
</comment>
<evidence type="ECO:0000313" key="2">
    <source>
        <dbReference type="Proteomes" id="UP000263273"/>
    </source>
</evidence>
<dbReference type="Proteomes" id="UP000263273">
    <property type="component" value="Unassembled WGS sequence"/>
</dbReference>
<name>A0A354YTP6_9FIRM</name>
<protein>
    <submittedName>
        <fullName evidence="1">Flagellar protein</fullName>
    </submittedName>
</protein>